<feature type="domain" description="Response regulatory" evidence="2">
    <location>
        <begin position="5"/>
        <end position="120"/>
    </location>
</feature>
<dbReference type="InterPro" id="IPR011006">
    <property type="entry name" value="CheY-like_superfamily"/>
</dbReference>
<dbReference type="SUPFAM" id="SSF52172">
    <property type="entry name" value="CheY-like"/>
    <property type="match status" value="1"/>
</dbReference>
<dbReference type="Pfam" id="PF08668">
    <property type="entry name" value="HDOD"/>
    <property type="match status" value="1"/>
</dbReference>
<dbReference type="InterPro" id="IPR013976">
    <property type="entry name" value="HDOD"/>
</dbReference>
<dbReference type="SMART" id="SM00448">
    <property type="entry name" value="REC"/>
    <property type="match status" value="1"/>
</dbReference>
<dbReference type="Proteomes" id="UP000722989">
    <property type="component" value="Unassembled WGS sequence"/>
</dbReference>
<evidence type="ECO:0000259" key="2">
    <source>
        <dbReference type="PROSITE" id="PS50110"/>
    </source>
</evidence>
<dbReference type="EMBL" id="JAATVY010000054">
    <property type="protein sequence ID" value="NJC74267.1"/>
    <property type="molecule type" value="Genomic_DNA"/>
</dbReference>
<dbReference type="PROSITE" id="PS51833">
    <property type="entry name" value="HDOD"/>
    <property type="match status" value="1"/>
</dbReference>
<dbReference type="Gene3D" id="1.10.3210.10">
    <property type="entry name" value="Hypothetical protein af1432"/>
    <property type="match status" value="1"/>
</dbReference>
<keyword evidence="1" id="KW-0597">Phosphoprotein</keyword>
<protein>
    <submittedName>
        <fullName evidence="4">HDOD domain-containing protein</fullName>
    </submittedName>
</protein>
<dbReference type="PANTHER" id="PTHR33525">
    <property type="match status" value="1"/>
</dbReference>
<dbReference type="Pfam" id="PF00072">
    <property type="entry name" value="Response_reg"/>
    <property type="match status" value="1"/>
</dbReference>
<dbReference type="InterPro" id="IPR052340">
    <property type="entry name" value="RNase_Y/CdgJ"/>
</dbReference>
<evidence type="ECO:0000259" key="3">
    <source>
        <dbReference type="PROSITE" id="PS51833"/>
    </source>
</evidence>
<accession>A0ABX0Y771</accession>
<name>A0ABX0Y771_9ACTN</name>
<keyword evidence="5" id="KW-1185">Reference proteome</keyword>
<evidence type="ECO:0000313" key="5">
    <source>
        <dbReference type="Proteomes" id="UP000722989"/>
    </source>
</evidence>
<dbReference type="PROSITE" id="PS50110">
    <property type="entry name" value="RESPONSE_REGULATORY"/>
    <property type="match status" value="1"/>
</dbReference>
<reference evidence="4 5" key="1">
    <citation type="submission" date="2020-03" db="EMBL/GenBank/DDBJ databases">
        <title>WGS of the type strain of Planosporangium spp.</title>
        <authorList>
            <person name="Thawai C."/>
        </authorList>
    </citation>
    <scope>NUCLEOTIDE SEQUENCE [LARGE SCALE GENOMIC DNA]</scope>
    <source>
        <strain evidence="4 5">TBRC 5610</strain>
    </source>
</reference>
<organism evidence="4 5">
    <name type="scientific">Planosporangium thailandense</name>
    <dbReference type="NCBI Taxonomy" id="765197"/>
    <lineage>
        <taxon>Bacteria</taxon>
        <taxon>Bacillati</taxon>
        <taxon>Actinomycetota</taxon>
        <taxon>Actinomycetes</taxon>
        <taxon>Micromonosporales</taxon>
        <taxon>Micromonosporaceae</taxon>
        <taxon>Planosporangium</taxon>
    </lineage>
</organism>
<dbReference type="PANTHER" id="PTHR33525:SF4">
    <property type="entry name" value="CYCLIC DI-GMP PHOSPHODIESTERASE CDGJ"/>
    <property type="match status" value="1"/>
</dbReference>
<sequence length="395" mass="42342">MTQARVLFVDDEPRILDGLRRSLRSKRGEWDMSFVTSGAEALDLLAESPYDVVVSDMRMPGMDGAELLTHVSQRHPEVARVVLSGHTEREAAIRVAVAGHRFLTKPSDTESVIAVIDQLTFRTSTMHGVETRRLAGAVRSLPTLPAHIERLTALSGAADVEFADVAAVASRDIGITAKLLQLSNSAFFGARARVTSVDSAISALGLPTIHALVNAGQLLWSAEQWGPAVERDLDVIWRHAVATAHLVGAMASPANRPYAQAAAMLQDVGRLVRLTATGMIPNQAVDLSATDCQGVSCREVGVELLHLWGLPYPIVAAVAERDLEHRPPSSGLGVTAAVRAAHLLIQQTEARQPGVDAHDDELAELLNHLQLTAQPTDWRRLADEAAAQAGQSPAC</sequence>
<proteinExistence type="predicted"/>
<feature type="domain" description="HDOD" evidence="3">
    <location>
        <begin position="141"/>
        <end position="324"/>
    </location>
</feature>
<gene>
    <name evidence="4" type="ORF">HC031_31810</name>
</gene>
<dbReference type="InterPro" id="IPR001789">
    <property type="entry name" value="Sig_transdc_resp-reg_receiver"/>
</dbReference>
<dbReference type="RefSeq" id="WP_167929169.1">
    <property type="nucleotide sequence ID" value="NZ_JAATVY010000054.1"/>
</dbReference>
<comment type="caution">
    <text evidence="4">The sequence shown here is derived from an EMBL/GenBank/DDBJ whole genome shotgun (WGS) entry which is preliminary data.</text>
</comment>
<dbReference type="SUPFAM" id="SSF109604">
    <property type="entry name" value="HD-domain/PDEase-like"/>
    <property type="match status" value="1"/>
</dbReference>
<dbReference type="CDD" id="cd17569">
    <property type="entry name" value="REC_HupR-like"/>
    <property type="match status" value="1"/>
</dbReference>
<evidence type="ECO:0000313" key="4">
    <source>
        <dbReference type="EMBL" id="NJC74267.1"/>
    </source>
</evidence>
<feature type="modified residue" description="4-aspartylphosphate" evidence="1">
    <location>
        <position position="56"/>
    </location>
</feature>
<evidence type="ECO:0000256" key="1">
    <source>
        <dbReference type="PROSITE-ProRule" id="PRU00169"/>
    </source>
</evidence>
<dbReference type="Gene3D" id="3.40.50.2300">
    <property type="match status" value="1"/>
</dbReference>